<name>A0ABP0ZDY1_9ASCO</name>
<dbReference type="PROSITE" id="PS50294">
    <property type="entry name" value="WD_REPEATS_REGION"/>
    <property type="match status" value="2"/>
</dbReference>
<evidence type="ECO:0000256" key="5">
    <source>
        <dbReference type="PROSITE-ProRule" id="PRU00221"/>
    </source>
</evidence>
<dbReference type="SMART" id="SM00320">
    <property type="entry name" value="WD40"/>
    <property type="match status" value="7"/>
</dbReference>
<evidence type="ECO:0000313" key="8">
    <source>
        <dbReference type="EMBL" id="CAK9436055.1"/>
    </source>
</evidence>
<dbReference type="PANTHER" id="PTHR19849:SF0">
    <property type="entry name" value="PHOSPHOLIPASE A-2-ACTIVATING PROTEIN"/>
    <property type="match status" value="1"/>
</dbReference>
<dbReference type="Pfam" id="PF09070">
    <property type="entry name" value="PFU"/>
    <property type="match status" value="1"/>
</dbReference>
<dbReference type="PRINTS" id="PR00320">
    <property type="entry name" value="GPROTEINBRPT"/>
</dbReference>
<evidence type="ECO:0000259" key="6">
    <source>
        <dbReference type="PROSITE" id="PS51394"/>
    </source>
</evidence>
<sequence length="832" mass="91437">METSGLQLALLPPSSIISQAKIHHGNSSSPPSLDRTFCPHKHNSKKTMTYRLSSTLSGHEQDVKSVASAQINDLPIIVSVSRDATTRKWHQVNRSSSTDSQIIFNSPSSAFLNSTAIIATPQGHLVASGCQDGMIYVNDLHEDSYYKGDGDCKYQLIGHGGNVCALSFAHGQLISSSWDSHAIVWNLEDMSTKYVLKGHESSVWDAKIVAPDQYLTAGADKTIRLWNFDHEVLKFVGHTDVVRKLAVLPHDKKEFVSCSNDGTIRVWNLQTGENTKVLRGHESFVYDVALLPDGKLVSTGEDRTVHVWDLDSGKVVQVITLPCISVWCVTVLPNGDFAVGGSDKLIRVFTQNQERVASASELEEFTKAVESSSISEQSLDDLKKTDIPSIDVLRKPGKKEGATIMVKTAQGTIEAHQWSGGAWHKIGDVVGGASSSSSKKSFNGKEYDYVFDVDIKDGAPPLKLPFNLNENPYTVAEKFLADNELPSSYTEEVVRFLETNTAGASLQESFRGNAGAEEVRHEYLNDPYSDAYTRTHQESKTHTHTSVLPVLAYMTFDDYKKDTILKGLQKLNSAEEEAKHKLTELEISQIDHFLSNPSSSQAAKIVTDYAYKIIYNWKPASALIGFDLLRISLPKITTVDLISSTDVAQAFDKEIERGLQLVTSSNPALLMMICKSLCNTVGTTLFLQSFVDPQEDGSYEYNSIFKTFSDKLGKIATTVDTSHKLYGSLMTALASFAYDLSVYQLKTPGMQKNPQVAAEPVLQFLHSIGDNVVHSSSEAAYRLAVAYGNLKCAKACTSTSPPPSWILAASELYVSKGETRFVDLAKDIKSLH</sequence>
<dbReference type="InterPro" id="IPR001680">
    <property type="entry name" value="WD40_rpt"/>
</dbReference>
<dbReference type="InterPro" id="IPR015155">
    <property type="entry name" value="PFU"/>
</dbReference>
<evidence type="ECO:0000256" key="3">
    <source>
        <dbReference type="ARBA" id="ARBA00022574"/>
    </source>
</evidence>
<dbReference type="PROSITE" id="PS51394">
    <property type="entry name" value="PFU"/>
    <property type="match status" value="1"/>
</dbReference>
<dbReference type="InterPro" id="IPR013535">
    <property type="entry name" value="PUL_dom"/>
</dbReference>
<dbReference type="PROSITE" id="PS51396">
    <property type="entry name" value="PUL"/>
    <property type="match status" value="1"/>
</dbReference>
<keyword evidence="4" id="KW-0677">Repeat</keyword>
<protein>
    <recommendedName>
        <fullName evidence="10">Protein DOA1</fullName>
    </recommendedName>
</protein>
<dbReference type="InterPro" id="IPR011989">
    <property type="entry name" value="ARM-like"/>
</dbReference>
<dbReference type="PROSITE" id="PS50082">
    <property type="entry name" value="WD_REPEATS_2"/>
    <property type="match status" value="4"/>
</dbReference>
<reference evidence="8 9" key="1">
    <citation type="submission" date="2024-03" db="EMBL/GenBank/DDBJ databases">
        <authorList>
            <person name="Brejova B."/>
        </authorList>
    </citation>
    <scope>NUCLEOTIDE SEQUENCE [LARGE SCALE GENOMIC DNA]</scope>
    <source>
        <strain evidence="8 9">CBS 14171</strain>
    </source>
</reference>
<dbReference type="InterPro" id="IPR020472">
    <property type="entry name" value="WD40_PAC1"/>
</dbReference>
<proteinExistence type="predicted"/>
<evidence type="ECO:0000256" key="4">
    <source>
        <dbReference type="ARBA" id="ARBA00022737"/>
    </source>
</evidence>
<dbReference type="InterPro" id="IPR036322">
    <property type="entry name" value="WD40_repeat_dom_sf"/>
</dbReference>
<feature type="domain" description="PUL" evidence="7">
    <location>
        <begin position="546"/>
        <end position="831"/>
    </location>
</feature>
<feature type="repeat" description="WD" evidence="5">
    <location>
        <begin position="196"/>
        <end position="229"/>
    </location>
</feature>
<dbReference type="Gene3D" id="3.10.20.870">
    <property type="entry name" value="PFU (PLAA family ubiquitin binding), C-terminal domain"/>
    <property type="match status" value="1"/>
</dbReference>
<dbReference type="CDD" id="cd00200">
    <property type="entry name" value="WD40"/>
    <property type="match status" value="1"/>
</dbReference>
<dbReference type="GeneID" id="92205809"/>
<organism evidence="8 9">
    <name type="scientific">Lodderomyces beijingensis</name>
    <dbReference type="NCBI Taxonomy" id="1775926"/>
    <lineage>
        <taxon>Eukaryota</taxon>
        <taxon>Fungi</taxon>
        <taxon>Dikarya</taxon>
        <taxon>Ascomycota</taxon>
        <taxon>Saccharomycotina</taxon>
        <taxon>Pichiomycetes</taxon>
        <taxon>Debaryomycetaceae</taxon>
        <taxon>Candida/Lodderomyces clade</taxon>
        <taxon>Lodderomyces</taxon>
    </lineage>
</organism>
<dbReference type="Gene3D" id="1.25.10.10">
    <property type="entry name" value="Leucine-rich Repeat Variant"/>
    <property type="match status" value="1"/>
</dbReference>
<feature type="repeat" description="WD" evidence="5">
    <location>
        <begin position="156"/>
        <end position="195"/>
    </location>
</feature>
<accession>A0ABP0ZDY1</accession>
<dbReference type="Pfam" id="PF08324">
    <property type="entry name" value="PUL"/>
    <property type="match status" value="1"/>
</dbReference>
<evidence type="ECO:0000256" key="2">
    <source>
        <dbReference type="ARBA" id="ARBA00022490"/>
    </source>
</evidence>
<keyword evidence="9" id="KW-1185">Reference proteome</keyword>
<gene>
    <name evidence="8" type="ORF">LODBEIA_P06130</name>
</gene>
<evidence type="ECO:0000259" key="7">
    <source>
        <dbReference type="PROSITE" id="PS51396"/>
    </source>
</evidence>
<dbReference type="InterPro" id="IPR015943">
    <property type="entry name" value="WD40/YVTN_repeat-like_dom_sf"/>
</dbReference>
<evidence type="ECO:0000256" key="1">
    <source>
        <dbReference type="ARBA" id="ARBA00004496"/>
    </source>
</evidence>
<comment type="subcellular location">
    <subcellularLocation>
        <location evidence="1">Cytoplasm</location>
    </subcellularLocation>
</comment>
<dbReference type="Proteomes" id="UP001497383">
    <property type="component" value="Chromosome 1"/>
</dbReference>
<dbReference type="InterPro" id="IPR019775">
    <property type="entry name" value="WD40_repeat_CS"/>
</dbReference>
<evidence type="ECO:0008006" key="10">
    <source>
        <dbReference type="Google" id="ProtNLM"/>
    </source>
</evidence>
<dbReference type="EMBL" id="OZ022405">
    <property type="protein sequence ID" value="CAK9436055.1"/>
    <property type="molecule type" value="Genomic_DNA"/>
</dbReference>
<keyword evidence="2" id="KW-0963">Cytoplasm</keyword>
<feature type="repeat" description="WD" evidence="5">
    <location>
        <begin position="278"/>
        <end position="318"/>
    </location>
</feature>
<dbReference type="Pfam" id="PF00400">
    <property type="entry name" value="WD40"/>
    <property type="match status" value="6"/>
</dbReference>
<dbReference type="InterPro" id="IPR038122">
    <property type="entry name" value="PFU_sf"/>
</dbReference>
<dbReference type="Gene3D" id="2.130.10.10">
    <property type="entry name" value="YVTN repeat-like/Quinoprotein amine dehydrogenase"/>
    <property type="match status" value="1"/>
</dbReference>
<dbReference type="PANTHER" id="PTHR19849">
    <property type="entry name" value="PHOSPHOLIPASE A-2-ACTIVATING PROTEIN"/>
    <property type="match status" value="1"/>
</dbReference>
<evidence type="ECO:0000313" key="9">
    <source>
        <dbReference type="Proteomes" id="UP001497383"/>
    </source>
</evidence>
<dbReference type="PROSITE" id="PS00678">
    <property type="entry name" value="WD_REPEATS_1"/>
    <property type="match status" value="2"/>
</dbReference>
<dbReference type="RefSeq" id="XP_066827551.1">
    <property type="nucleotide sequence ID" value="XM_066976539.1"/>
</dbReference>
<dbReference type="SUPFAM" id="SSF50978">
    <property type="entry name" value="WD40 repeat-like"/>
    <property type="match status" value="1"/>
</dbReference>
<feature type="domain" description="PFU" evidence="6">
    <location>
        <begin position="415"/>
        <end position="511"/>
    </location>
</feature>
<feature type="repeat" description="WD" evidence="5">
    <location>
        <begin position="235"/>
        <end position="277"/>
    </location>
</feature>
<keyword evidence="3 5" id="KW-0853">WD repeat</keyword>